<keyword evidence="1" id="KW-0472">Membrane</keyword>
<sequence length="102" mass="10910">MNNLFSTLRSRVSKMMFSVSMVIFSGFTFAAPSQGEDIVKMLVGGSLGKSLGKDGMIWVVLTAVTLLCGAFWAAIKHDPKAFIPAFITAGIISTIVGVFITF</sequence>
<proteinExistence type="predicted"/>
<name>A0A0W0ZBR7_9GAMM</name>
<dbReference type="AlphaFoldDB" id="A0A0W0ZBR7"/>
<comment type="caution">
    <text evidence="3">The sequence shown here is derived from an EMBL/GenBank/DDBJ whole genome shotgun (WGS) entry which is preliminary data.</text>
</comment>
<feature type="transmembrane region" description="Helical" evidence="1">
    <location>
        <begin position="82"/>
        <end position="100"/>
    </location>
</feature>
<organism evidence="3 4">
    <name type="scientific">Legionella santicrucis</name>
    <dbReference type="NCBI Taxonomy" id="45074"/>
    <lineage>
        <taxon>Bacteria</taxon>
        <taxon>Pseudomonadati</taxon>
        <taxon>Pseudomonadota</taxon>
        <taxon>Gammaproteobacteria</taxon>
        <taxon>Legionellales</taxon>
        <taxon>Legionellaceae</taxon>
        <taxon>Legionella</taxon>
    </lineage>
</organism>
<feature type="signal peptide" evidence="2">
    <location>
        <begin position="1"/>
        <end position="30"/>
    </location>
</feature>
<keyword evidence="1" id="KW-1133">Transmembrane helix</keyword>
<keyword evidence="4" id="KW-1185">Reference proteome</keyword>
<evidence type="ECO:0000256" key="1">
    <source>
        <dbReference type="SAM" id="Phobius"/>
    </source>
</evidence>
<reference evidence="3 4" key="1">
    <citation type="submission" date="2015-11" db="EMBL/GenBank/DDBJ databases">
        <title>Genomic analysis of 38 Legionella species identifies large and diverse effector repertoires.</title>
        <authorList>
            <person name="Burstein D."/>
            <person name="Amaro F."/>
            <person name="Zusman T."/>
            <person name="Lifshitz Z."/>
            <person name="Cohen O."/>
            <person name="Gilbert J.A."/>
            <person name="Pupko T."/>
            <person name="Shuman H.A."/>
            <person name="Segal G."/>
        </authorList>
    </citation>
    <scope>NUCLEOTIDE SEQUENCE [LARGE SCALE GENOMIC DNA]</scope>
    <source>
        <strain evidence="3 4">SC-63-C7</strain>
    </source>
</reference>
<dbReference type="STRING" id="45074.Lsan_0408"/>
<protein>
    <submittedName>
        <fullName evidence="3">Uncharacterized protein</fullName>
    </submittedName>
</protein>
<gene>
    <name evidence="3" type="ORF">Lsan_0408</name>
</gene>
<feature type="transmembrane region" description="Helical" evidence="1">
    <location>
        <begin position="55"/>
        <end position="75"/>
    </location>
</feature>
<evidence type="ECO:0000313" key="3">
    <source>
        <dbReference type="EMBL" id="KTD66463.1"/>
    </source>
</evidence>
<evidence type="ECO:0000256" key="2">
    <source>
        <dbReference type="SAM" id="SignalP"/>
    </source>
</evidence>
<dbReference type="EMBL" id="LNYU01000009">
    <property type="protein sequence ID" value="KTD66463.1"/>
    <property type="molecule type" value="Genomic_DNA"/>
</dbReference>
<evidence type="ECO:0000313" key="4">
    <source>
        <dbReference type="Proteomes" id="UP000054703"/>
    </source>
</evidence>
<dbReference type="PATRIC" id="fig|45074.5.peg.434"/>
<keyword evidence="2" id="KW-0732">Signal</keyword>
<dbReference type="Proteomes" id="UP000054703">
    <property type="component" value="Unassembled WGS sequence"/>
</dbReference>
<keyword evidence="1" id="KW-0812">Transmembrane</keyword>
<accession>A0A0W0ZBR7</accession>
<feature type="chain" id="PRO_5006918500" evidence="2">
    <location>
        <begin position="31"/>
        <end position="102"/>
    </location>
</feature>